<dbReference type="PANTHER" id="PTHR43008:SF12">
    <property type="entry name" value="OXIDOREDUCTASE, SHORT CHAIN DEHYDROGENASE_REDUCTASE FAMILY (AFU_ORTHOLOGUE AFUA_6G13830)"/>
    <property type="match status" value="1"/>
</dbReference>
<dbReference type="OrthoDB" id="1888931at2759"/>
<dbReference type="GO" id="GO:0050085">
    <property type="term" value="F:mannitol 2-dehydrogenase (NADP+) activity"/>
    <property type="evidence" value="ECO:0007669"/>
    <property type="project" value="UniProtKB-EC"/>
</dbReference>
<protein>
    <recommendedName>
        <fullName evidence="5">NADP-dependent mannitol dehydrogenase</fullName>
        <ecNumber evidence="4">1.1.1.138</ecNumber>
    </recommendedName>
</protein>
<name>A0A6G1KG23_9PLEO</name>
<keyword evidence="3" id="KW-0560">Oxidoreductase</keyword>
<dbReference type="AlphaFoldDB" id="A0A6G1KG23"/>
<dbReference type="SUPFAM" id="SSF51735">
    <property type="entry name" value="NAD(P)-binding Rossmann-fold domains"/>
    <property type="match status" value="1"/>
</dbReference>
<dbReference type="EC" id="1.1.1.138" evidence="4"/>
<sequence>MLPKPENRPVLGTFSLKGKVALVTGGNRGIGLDVANGLAEAGAEVAIVYRSSKAGGEAAAEQLSKRHDRRVLSYQTDVSDPEAIASAVDSVVRDFGHVDIVVANAGICTEVDALDFTPKQFRELMAVNLDGAFYTAQAVAKVFKAQGSGNIIFTTSMSAVIVNRPESQAAYNASKAGLVQLAKSLAIEWIAFCRVNCISPGYIATEMLADAPEEQKAAWLAASPAGRLGETYELKGAYVFCASDASSFMTGAHIVVDGGFSLP</sequence>
<proteinExistence type="inferred from homology"/>
<comment type="similarity">
    <text evidence="1">Belongs to the short-chain dehydrogenases/reductases (SDR) family.</text>
</comment>
<dbReference type="InterPro" id="IPR036291">
    <property type="entry name" value="NAD(P)-bd_dom_sf"/>
</dbReference>
<evidence type="ECO:0000256" key="2">
    <source>
        <dbReference type="ARBA" id="ARBA00022857"/>
    </source>
</evidence>
<keyword evidence="2" id="KW-0521">NADP</keyword>
<evidence type="ECO:0000256" key="3">
    <source>
        <dbReference type="ARBA" id="ARBA00023002"/>
    </source>
</evidence>
<dbReference type="PRINTS" id="PR00080">
    <property type="entry name" value="SDRFAMILY"/>
</dbReference>
<dbReference type="InterPro" id="IPR002347">
    <property type="entry name" value="SDR_fam"/>
</dbReference>
<dbReference type="EMBL" id="MU005767">
    <property type="protein sequence ID" value="KAF2711361.1"/>
    <property type="molecule type" value="Genomic_DNA"/>
</dbReference>
<evidence type="ECO:0000256" key="1">
    <source>
        <dbReference type="ARBA" id="ARBA00006484"/>
    </source>
</evidence>
<dbReference type="PROSITE" id="PS00061">
    <property type="entry name" value="ADH_SHORT"/>
    <property type="match status" value="1"/>
</dbReference>
<evidence type="ECO:0000256" key="4">
    <source>
        <dbReference type="ARBA" id="ARBA00066645"/>
    </source>
</evidence>
<dbReference type="PANTHER" id="PTHR43008">
    <property type="entry name" value="BENZIL REDUCTASE"/>
    <property type="match status" value="1"/>
</dbReference>
<gene>
    <name evidence="6" type="ORF">K504DRAFT_374379</name>
</gene>
<dbReference type="InterPro" id="IPR020904">
    <property type="entry name" value="Sc_DH/Rdtase_CS"/>
</dbReference>
<dbReference type="Pfam" id="PF13561">
    <property type="entry name" value="adh_short_C2"/>
    <property type="match status" value="1"/>
</dbReference>
<reference evidence="6" key="1">
    <citation type="journal article" date="2020" name="Stud. Mycol.">
        <title>101 Dothideomycetes genomes: a test case for predicting lifestyles and emergence of pathogens.</title>
        <authorList>
            <person name="Haridas S."/>
            <person name="Albert R."/>
            <person name="Binder M."/>
            <person name="Bloem J."/>
            <person name="Labutti K."/>
            <person name="Salamov A."/>
            <person name="Andreopoulos B."/>
            <person name="Baker S."/>
            <person name="Barry K."/>
            <person name="Bills G."/>
            <person name="Bluhm B."/>
            <person name="Cannon C."/>
            <person name="Castanera R."/>
            <person name="Culley D."/>
            <person name="Daum C."/>
            <person name="Ezra D."/>
            <person name="Gonzalez J."/>
            <person name="Henrissat B."/>
            <person name="Kuo A."/>
            <person name="Liang C."/>
            <person name="Lipzen A."/>
            <person name="Lutzoni F."/>
            <person name="Magnuson J."/>
            <person name="Mondo S."/>
            <person name="Nolan M."/>
            <person name="Ohm R."/>
            <person name="Pangilinan J."/>
            <person name="Park H.-J."/>
            <person name="Ramirez L."/>
            <person name="Alfaro M."/>
            <person name="Sun H."/>
            <person name="Tritt A."/>
            <person name="Yoshinaga Y."/>
            <person name="Zwiers L.-H."/>
            <person name="Turgeon B."/>
            <person name="Goodwin S."/>
            <person name="Spatafora J."/>
            <person name="Crous P."/>
            <person name="Grigoriev I."/>
        </authorList>
    </citation>
    <scope>NUCLEOTIDE SEQUENCE</scope>
    <source>
        <strain evidence="6">CBS 279.74</strain>
    </source>
</reference>
<evidence type="ECO:0000256" key="5">
    <source>
        <dbReference type="ARBA" id="ARBA00069279"/>
    </source>
</evidence>
<dbReference type="GO" id="GO:0050664">
    <property type="term" value="F:oxidoreductase activity, acting on NAD(P)H, oxygen as acceptor"/>
    <property type="evidence" value="ECO:0007669"/>
    <property type="project" value="TreeGrafter"/>
</dbReference>
<evidence type="ECO:0000313" key="6">
    <source>
        <dbReference type="EMBL" id="KAF2711361.1"/>
    </source>
</evidence>
<dbReference type="PRINTS" id="PR00081">
    <property type="entry name" value="GDHRDH"/>
</dbReference>
<dbReference type="Gene3D" id="3.40.50.720">
    <property type="entry name" value="NAD(P)-binding Rossmann-like Domain"/>
    <property type="match status" value="1"/>
</dbReference>
<dbReference type="Proteomes" id="UP000799428">
    <property type="component" value="Unassembled WGS sequence"/>
</dbReference>
<accession>A0A6G1KG23</accession>
<dbReference type="FunFam" id="3.40.50.720:FF:000090">
    <property type="entry name" value="NADP-dependent mannitol dehydrogenase"/>
    <property type="match status" value="1"/>
</dbReference>
<evidence type="ECO:0000313" key="7">
    <source>
        <dbReference type="Proteomes" id="UP000799428"/>
    </source>
</evidence>
<dbReference type="GO" id="GO:0019594">
    <property type="term" value="P:mannitol metabolic process"/>
    <property type="evidence" value="ECO:0007669"/>
    <property type="project" value="UniProtKB-ARBA"/>
</dbReference>
<keyword evidence="7" id="KW-1185">Reference proteome</keyword>
<organism evidence="6 7">
    <name type="scientific">Pleomassaria siparia CBS 279.74</name>
    <dbReference type="NCBI Taxonomy" id="1314801"/>
    <lineage>
        <taxon>Eukaryota</taxon>
        <taxon>Fungi</taxon>
        <taxon>Dikarya</taxon>
        <taxon>Ascomycota</taxon>
        <taxon>Pezizomycotina</taxon>
        <taxon>Dothideomycetes</taxon>
        <taxon>Pleosporomycetidae</taxon>
        <taxon>Pleosporales</taxon>
        <taxon>Pleomassariaceae</taxon>
        <taxon>Pleomassaria</taxon>
    </lineage>
</organism>